<evidence type="ECO:0000256" key="1">
    <source>
        <dbReference type="ARBA" id="ARBA00022553"/>
    </source>
</evidence>
<dbReference type="Pfam" id="PF00038">
    <property type="entry name" value="Filament"/>
    <property type="match status" value="1"/>
</dbReference>
<dbReference type="InterPro" id="IPR002957">
    <property type="entry name" value="Keratin_I"/>
</dbReference>
<dbReference type="SUPFAM" id="SSF64593">
    <property type="entry name" value="Intermediate filament protein, coiled coil region"/>
    <property type="match status" value="1"/>
</dbReference>
<evidence type="ECO:0000259" key="5">
    <source>
        <dbReference type="PROSITE" id="PS51842"/>
    </source>
</evidence>
<gene>
    <name evidence="6" type="primary">KRT18_41</name>
    <name evidence="6" type="ORF">P7K49_013184</name>
</gene>
<evidence type="ECO:0000256" key="3">
    <source>
        <dbReference type="ARBA" id="ARBA00022754"/>
    </source>
</evidence>
<sequence>MSFTTLSTLSTNYQFLGSIQVPSHGAWPVSSVASIYAGAGALVPGSPCTAPPACGVAWGPEFCLQGWLGGLAGMGGIQNEKETMQSLNDHLASYLVRVRSQETENCKLESKIREHLEKKGPQFRDWNHYFNPEGSDLCKYCGRCLRCSADAQCPSCC</sequence>
<dbReference type="Proteomes" id="UP001266305">
    <property type="component" value="Unassembled WGS sequence"/>
</dbReference>
<keyword evidence="4" id="KW-0175">Coiled coil</keyword>
<reference evidence="6 7" key="1">
    <citation type="submission" date="2023-05" db="EMBL/GenBank/DDBJ databases">
        <title>B98-5 Cell Line De Novo Hybrid Assembly: An Optical Mapping Approach.</title>
        <authorList>
            <person name="Kananen K."/>
            <person name="Auerbach J.A."/>
            <person name="Kautto E."/>
            <person name="Blachly J.S."/>
        </authorList>
    </citation>
    <scope>NUCLEOTIDE SEQUENCE [LARGE SCALE GENOMIC DNA]</scope>
    <source>
        <strain evidence="6">B95-8</strain>
        <tissue evidence="6">Cell line</tissue>
    </source>
</reference>
<proteinExistence type="predicted"/>
<keyword evidence="1" id="KW-0597">Phosphoprotein</keyword>
<keyword evidence="2" id="KW-0416">Keratin</keyword>
<dbReference type="PROSITE" id="PS51842">
    <property type="entry name" value="IF_ROD_2"/>
    <property type="match status" value="1"/>
</dbReference>
<protein>
    <submittedName>
        <fullName evidence="6">Keratin, type I cytoskeletal 18</fullName>
    </submittedName>
</protein>
<evidence type="ECO:0000256" key="2">
    <source>
        <dbReference type="ARBA" id="ARBA00022744"/>
    </source>
</evidence>
<keyword evidence="3" id="KW-0403">Intermediate filament</keyword>
<dbReference type="PANTHER" id="PTHR23239:SF349">
    <property type="entry name" value="KERATIN, TYPE I CYTOSKELETAL 18"/>
    <property type="match status" value="1"/>
</dbReference>
<feature type="domain" description="IF rod" evidence="5">
    <location>
        <begin position="80"/>
        <end position="157"/>
    </location>
</feature>
<name>A0ABQ9VF80_SAGOE</name>
<dbReference type="InterPro" id="IPR039008">
    <property type="entry name" value="IF_rod_dom"/>
</dbReference>
<evidence type="ECO:0000313" key="7">
    <source>
        <dbReference type="Proteomes" id="UP001266305"/>
    </source>
</evidence>
<organism evidence="6 7">
    <name type="scientific">Saguinus oedipus</name>
    <name type="common">Cotton-top tamarin</name>
    <name type="synonym">Oedipomidas oedipus</name>
    <dbReference type="NCBI Taxonomy" id="9490"/>
    <lineage>
        <taxon>Eukaryota</taxon>
        <taxon>Metazoa</taxon>
        <taxon>Chordata</taxon>
        <taxon>Craniata</taxon>
        <taxon>Vertebrata</taxon>
        <taxon>Euteleostomi</taxon>
        <taxon>Mammalia</taxon>
        <taxon>Eutheria</taxon>
        <taxon>Euarchontoglires</taxon>
        <taxon>Primates</taxon>
        <taxon>Haplorrhini</taxon>
        <taxon>Platyrrhini</taxon>
        <taxon>Cebidae</taxon>
        <taxon>Callitrichinae</taxon>
        <taxon>Saguinus</taxon>
    </lineage>
</organism>
<comment type="caution">
    <text evidence="6">The sequence shown here is derived from an EMBL/GenBank/DDBJ whole genome shotgun (WGS) entry which is preliminary data.</text>
</comment>
<accession>A0ABQ9VF80</accession>
<evidence type="ECO:0000313" key="6">
    <source>
        <dbReference type="EMBL" id="KAK2108019.1"/>
    </source>
</evidence>
<keyword evidence="7" id="KW-1185">Reference proteome</keyword>
<evidence type="ECO:0000256" key="4">
    <source>
        <dbReference type="ARBA" id="ARBA00023054"/>
    </source>
</evidence>
<dbReference type="EMBL" id="JASSZA010000006">
    <property type="protein sequence ID" value="KAK2108019.1"/>
    <property type="molecule type" value="Genomic_DNA"/>
</dbReference>
<dbReference type="PANTHER" id="PTHR23239">
    <property type="entry name" value="INTERMEDIATE FILAMENT"/>
    <property type="match status" value="1"/>
</dbReference>